<proteinExistence type="predicted"/>
<dbReference type="Pfam" id="PF09851">
    <property type="entry name" value="SHOCT"/>
    <property type="match status" value="1"/>
</dbReference>
<dbReference type="Pfam" id="PF14470">
    <property type="entry name" value="bPH_3"/>
    <property type="match status" value="1"/>
</dbReference>
<evidence type="ECO:0000259" key="2">
    <source>
        <dbReference type="Pfam" id="PF14470"/>
    </source>
</evidence>
<dbReference type="EMBL" id="LLYW01000054">
    <property type="protein sequence ID" value="KUH31497.1"/>
    <property type="molecule type" value="Genomic_DNA"/>
</dbReference>
<feature type="domain" description="YokE-like PH" evidence="2">
    <location>
        <begin position="16"/>
        <end position="108"/>
    </location>
</feature>
<dbReference type="AlphaFoldDB" id="A0A117ISY1"/>
<evidence type="ECO:0008006" key="5">
    <source>
        <dbReference type="Google" id="ProtNLM"/>
    </source>
</evidence>
<dbReference type="Gene3D" id="2.30.29.50">
    <property type="entry name" value="Bacterial Pleckstrin homology domain"/>
    <property type="match status" value="1"/>
</dbReference>
<organism evidence="3 4">
    <name type="scientific">Thermococcus celericrescens</name>
    <dbReference type="NCBI Taxonomy" id="227598"/>
    <lineage>
        <taxon>Archaea</taxon>
        <taxon>Methanobacteriati</taxon>
        <taxon>Methanobacteriota</taxon>
        <taxon>Thermococci</taxon>
        <taxon>Thermococcales</taxon>
        <taxon>Thermococcaceae</taxon>
        <taxon>Thermococcus</taxon>
    </lineage>
</organism>
<sequence>MRVMGNNLPKSVLRHLEPNEDVLFTVRKKISVEKPKWLIITNRRIIYLDEKILGRYEIKAIPYQKLEEVTVELGVISSEFLIKGEENIRLKLGWMNKEQARNTINAIKDALNAIAVEPVTIEVKKGLTHETWVLKKPKEFVSRVVSAGTTIQHHPATAEKDDPLEKLKKLKELYDMGVISAEEYEEKRKKLLEQI</sequence>
<protein>
    <recommendedName>
        <fullName evidence="5">SHOCT domain-containing protein</fullName>
    </recommendedName>
</protein>
<accession>A0A117ISY1</accession>
<dbReference type="InterPro" id="IPR037063">
    <property type="entry name" value="PHb_sf"/>
</dbReference>
<name>A0A117ISY1_9EURY</name>
<feature type="domain" description="SHOCT" evidence="1">
    <location>
        <begin position="165"/>
        <end position="192"/>
    </location>
</feature>
<evidence type="ECO:0000259" key="1">
    <source>
        <dbReference type="Pfam" id="PF09851"/>
    </source>
</evidence>
<keyword evidence="4" id="KW-1185">Reference proteome</keyword>
<dbReference type="InterPro" id="IPR018649">
    <property type="entry name" value="SHOCT"/>
</dbReference>
<comment type="caution">
    <text evidence="3">The sequence shown here is derived from an EMBL/GenBank/DDBJ whole genome shotgun (WGS) entry which is preliminary data.</text>
</comment>
<evidence type="ECO:0000313" key="4">
    <source>
        <dbReference type="Proteomes" id="UP000053462"/>
    </source>
</evidence>
<gene>
    <name evidence="3" type="ORF">APY94_12345</name>
</gene>
<evidence type="ECO:0000313" key="3">
    <source>
        <dbReference type="EMBL" id="KUH31497.1"/>
    </source>
</evidence>
<dbReference type="Proteomes" id="UP000053462">
    <property type="component" value="Unassembled WGS sequence"/>
</dbReference>
<dbReference type="STRING" id="227598.APY94_12345"/>
<reference evidence="3 4" key="1">
    <citation type="submission" date="2015-10" db="EMBL/GenBank/DDBJ databases">
        <title>Draft genome sequence of Thermococcus celericrescens strain DSM 17994.</title>
        <authorList>
            <person name="Hong S.-J."/>
            <person name="Park C.-E."/>
            <person name="Shin J.-H."/>
        </authorList>
    </citation>
    <scope>NUCLEOTIDE SEQUENCE [LARGE SCALE GENOMIC DNA]</scope>
    <source>
        <strain evidence="3 4">DSM 17994</strain>
    </source>
</reference>
<dbReference type="InterPro" id="IPR039519">
    <property type="entry name" value="YokE-like_PH"/>
</dbReference>